<proteinExistence type="inferred from homology"/>
<accession>A0A3S9SVP8</accession>
<dbReference type="PANTHER" id="PTHR33692">
    <property type="entry name" value="RIBOSOME MATURATION FACTOR RIMM"/>
    <property type="match status" value="1"/>
</dbReference>
<dbReference type="AlphaFoldDB" id="A0A3S9SVP8"/>
<comment type="subcellular location">
    <subcellularLocation>
        <location evidence="5">Cytoplasm</location>
    </subcellularLocation>
</comment>
<name>A0A3S9SVP8_9FIRM</name>
<feature type="domain" description="RimM N-terminal" evidence="6">
    <location>
        <begin position="6"/>
        <end position="87"/>
    </location>
</feature>
<dbReference type="Gene3D" id="2.40.30.60">
    <property type="entry name" value="RimM"/>
    <property type="match status" value="1"/>
</dbReference>
<comment type="domain">
    <text evidence="5">The PRC barrel domain binds ribosomal protein uS19.</text>
</comment>
<dbReference type="Proteomes" id="UP000267250">
    <property type="component" value="Chromosome"/>
</dbReference>
<dbReference type="PANTHER" id="PTHR33692:SF1">
    <property type="entry name" value="RIBOSOME MATURATION FACTOR RIMM"/>
    <property type="match status" value="1"/>
</dbReference>
<dbReference type="Pfam" id="PF01782">
    <property type="entry name" value="RimM"/>
    <property type="match status" value="1"/>
</dbReference>
<evidence type="ECO:0000313" key="9">
    <source>
        <dbReference type="Proteomes" id="UP000267250"/>
    </source>
</evidence>
<keyword evidence="4 5" id="KW-0143">Chaperone</keyword>
<evidence type="ECO:0000259" key="6">
    <source>
        <dbReference type="Pfam" id="PF01782"/>
    </source>
</evidence>
<sequence length="168" mass="19408">MSEMITIGKVTKPHNRKGEVKCLILSDFPERFLELDRVFLENEEDIKRMHVENVRFHKDYAIVKFAEVNSMNEAEKLRGHFIKIPAHEAVELPEGHFFIHDLIGIDVYTDTGEYLGQLEDINTTGSNDIYIVRKGKKEILLPAIHDVVKEIDLESKKMIVHIIEGLID</sequence>
<keyword evidence="3 5" id="KW-0698">rRNA processing</keyword>
<dbReference type="Gene3D" id="2.30.30.240">
    <property type="entry name" value="PRC-barrel domain"/>
    <property type="match status" value="1"/>
</dbReference>
<evidence type="ECO:0000256" key="4">
    <source>
        <dbReference type="ARBA" id="ARBA00023186"/>
    </source>
</evidence>
<dbReference type="EMBL" id="CP016379">
    <property type="protein sequence ID" value="AZR72349.1"/>
    <property type="molecule type" value="Genomic_DNA"/>
</dbReference>
<reference evidence="8 9" key="1">
    <citation type="submission" date="2016-07" db="EMBL/GenBank/DDBJ databases">
        <title>Genome and transcriptome analysis of iron-reducing fermentative bacteria Anoxybacter fermentans.</title>
        <authorList>
            <person name="Zeng X."/>
            <person name="Shao Z."/>
        </authorList>
    </citation>
    <scope>NUCLEOTIDE SEQUENCE [LARGE SCALE GENOMIC DNA]</scope>
    <source>
        <strain evidence="8 9">DY22613</strain>
    </source>
</reference>
<evidence type="ECO:0000259" key="7">
    <source>
        <dbReference type="Pfam" id="PF24986"/>
    </source>
</evidence>
<dbReference type="InterPro" id="IPR056792">
    <property type="entry name" value="PRC_RimM"/>
</dbReference>
<evidence type="ECO:0000256" key="3">
    <source>
        <dbReference type="ARBA" id="ARBA00022552"/>
    </source>
</evidence>
<evidence type="ECO:0000256" key="1">
    <source>
        <dbReference type="ARBA" id="ARBA00022490"/>
    </source>
</evidence>
<dbReference type="HAMAP" id="MF_00014">
    <property type="entry name" value="Ribosome_mat_RimM"/>
    <property type="match status" value="1"/>
</dbReference>
<evidence type="ECO:0000256" key="2">
    <source>
        <dbReference type="ARBA" id="ARBA00022517"/>
    </source>
</evidence>
<dbReference type="InterPro" id="IPR009000">
    <property type="entry name" value="Transl_B-barrel_sf"/>
</dbReference>
<dbReference type="InterPro" id="IPR011961">
    <property type="entry name" value="RimM"/>
</dbReference>
<comment type="similarity">
    <text evidence="5">Belongs to the RimM family.</text>
</comment>
<dbReference type="SUPFAM" id="SSF50447">
    <property type="entry name" value="Translation proteins"/>
    <property type="match status" value="1"/>
</dbReference>
<dbReference type="NCBIfam" id="TIGR02273">
    <property type="entry name" value="16S_RimM"/>
    <property type="match status" value="1"/>
</dbReference>
<evidence type="ECO:0000256" key="5">
    <source>
        <dbReference type="HAMAP-Rule" id="MF_00014"/>
    </source>
</evidence>
<dbReference type="InterPro" id="IPR002676">
    <property type="entry name" value="RimM_N"/>
</dbReference>
<keyword evidence="2 5" id="KW-0690">Ribosome biogenesis</keyword>
<dbReference type="GO" id="GO:0043022">
    <property type="term" value="F:ribosome binding"/>
    <property type="evidence" value="ECO:0007669"/>
    <property type="project" value="InterPro"/>
</dbReference>
<keyword evidence="9" id="KW-1185">Reference proteome</keyword>
<dbReference type="InterPro" id="IPR011033">
    <property type="entry name" value="PRC_barrel-like_sf"/>
</dbReference>
<dbReference type="InterPro" id="IPR036976">
    <property type="entry name" value="RimM_N_sf"/>
</dbReference>
<dbReference type="GO" id="GO:0006364">
    <property type="term" value="P:rRNA processing"/>
    <property type="evidence" value="ECO:0007669"/>
    <property type="project" value="UniProtKB-UniRule"/>
</dbReference>
<keyword evidence="1 5" id="KW-0963">Cytoplasm</keyword>
<feature type="domain" description="Ribosome maturation factor RimM PRC barrel" evidence="7">
    <location>
        <begin position="100"/>
        <end position="165"/>
    </location>
</feature>
<protein>
    <recommendedName>
        <fullName evidence="5">Ribosome maturation factor RimM</fullName>
    </recommendedName>
</protein>
<dbReference type="SUPFAM" id="SSF50346">
    <property type="entry name" value="PRC-barrel domain"/>
    <property type="match status" value="1"/>
</dbReference>
<dbReference type="GO" id="GO:0005840">
    <property type="term" value="C:ribosome"/>
    <property type="evidence" value="ECO:0007669"/>
    <property type="project" value="InterPro"/>
</dbReference>
<evidence type="ECO:0000313" key="8">
    <source>
        <dbReference type="EMBL" id="AZR72349.1"/>
    </source>
</evidence>
<comment type="function">
    <text evidence="5">An accessory protein needed during the final step in the assembly of 30S ribosomal subunit, possibly for assembly of the head region. Essential for efficient processing of 16S rRNA. May be needed both before and after RbfA during the maturation of 16S rRNA. It has affinity for free ribosomal 30S subunits but not for 70S ribosomes.</text>
</comment>
<dbReference type="KEGG" id="aft:BBF96_02440"/>
<gene>
    <name evidence="5" type="primary">rimM</name>
    <name evidence="8" type="ORF">BBF96_02440</name>
</gene>
<comment type="subunit">
    <text evidence="5">Binds ribosomal protein uS19.</text>
</comment>
<organism evidence="8 9">
    <name type="scientific">Anoxybacter fermentans</name>
    <dbReference type="NCBI Taxonomy" id="1323375"/>
    <lineage>
        <taxon>Bacteria</taxon>
        <taxon>Bacillati</taxon>
        <taxon>Bacillota</taxon>
        <taxon>Clostridia</taxon>
        <taxon>Halanaerobiales</taxon>
        <taxon>Anoxybacter</taxon>
    </lineage>
</organism>
<dbReference type="GO" id="GO:0005737">
    <property type="term" value="C:cytoplasm"/>
    <property type="evidence" value="ECO:0007669"/>
    <property type="project" value="UniProtKB-SubCell"/>
</dbReference>
<dbReference type="GO" id="GO:0042274">
    <property type="term" value="P:ribosomal small subunit biogenesis"/>
    <property type="evidence" value="ECO:0007669"/>
    <property type="project" value="UniProtKB-UniRule"/>
</dbReference>
<dbReference type="Pfam" id="PF24986">
    <property type="entry name" value="PRC_RimM"/>
    <property type="match status" value="1"/>
</dbReference>